<gene>
    <name evidence="1" type="ORF">PR002_g24714</name>
</gene>
<evidence type="ECO:0000313" key="2">
    <source>
        <dbReference type="Proteomes" id="UP000435112"/>
    </source>
</evidence>
<organism evidence="1 2">
    <name type="scientific">Phytophthora rubi</name>
    <dbReference type="NCBI Taxonomy" id="129364"/>
    <lineage>
        <taxon>Eukaryota</taxon>
        <taxon>Sar</taxon>
        <taxon>Stramenopiles</taxon>
        <taxon>Oomycota</taxon>
        <taxon>Peronosporomycetes</taxon>
        <taxon>Peronosporales</taxon>
        <taxon>Peronosporaceae</taxon>
        <taxon>Phytophthora</taxon>
    </lineage>
</organism>
<reference evidence="1 2" key="1">
    <citation type="submission" date="2018-09" db="EMBL/GenBank/DDBJ databases">
        <title>Genomic investigation of the strawberry pathogen Phytophthora fragariae indicates pathogenicity is determined by transcriptional variation in three key races.</title>
        <authorList>
            <person name="Adams T.M."/>
            <person name="Armitage A.D."/>
            <person name="Sobczyk M.K."/>
            <person name="Bates H.J."/>
            <person name="Dunwell J.M."/>
            <person name="Nellist C.F."/>
            <person name="Harrison R.J."/>
        </authorList>
    </citation>
    <scope>NUCLEOTIDE SEQUENCE [LARGE SCALE GENOMIC DNA]</scope>
    <source>
        <strain evidence="1 2">SCRP324</strain>
    </source>
</reference>
<sequence length="132" mass="14793">MAAVLRALQASKQQASQQLDILHSILRFINSNDRDDNGQRPVVKEMVDVGFIPELSSILREFRFNTDVCAMSILAAVAEESSVYAYMMSEFSLEKLLQKNATVHAETVRGFSVTKQKMFNSSTFISIGDPRD</sequence>
<accession>A0A6A3I8I7</accession>
<comment type="caution">
    <text evidence="1">The sequence shown here is derived from an EMBL/GenBank/DDBJ whole genome shotgun (WGS) entry which is preliminary data.</text>
</comment>
<name>A0A6A3I8I7_9STRA</name>
<dbReference type="EMBL" id="QXFU01003088">
    <property type="protein sequence ID" value="KAE8978480.1"/>
    <property type="molecule type" value="Genomic_DNA"/>
</dbReference>
<protein>
    <submittedName>
        <fullName evidence="1">Uncharacterized protein</fullName>
    </submittedName>
</protein>
<dbReference type="OrthoDB" id="2017782at2759"/>
<dbReference type="Proteomes" id="UP000435112">
    <property type="component" value="Unassembled WGS sequence"/>
</dbReference>
<evidence type="ECO:0000313" key="1">
    <source>
        <dbReference type="EMBL" id="KAE8978480.1"/>
    </source>
</evidence>
<dbReference type="AlphaFoldDB" id="A0A6A3I8I7"/>
<proteinExistence type="predicted"/>